<protein>
    <submittedName>
        <fullName evidence="1">Transposase</fullName>
    </submittedName>
</protein>
<proteinExistence type="predicted"/>
<accession>A0A2P4YK86</accession>
<dbReference type="Gene3D" id="3.30.420.10">
    <property type="entry name" value="Ribonuclease H-like superfamily/Ribonuclease H"/>
    <property type="match status" value="1"/>
</dbReference>
<dbReference type="InterPro" id="IPR036397">
    <property type="entry name" value="RNaseH_sf"/>
</dbReference>
<evidence type="ECO:0000313" key="2">
    <source>
        <dbReference type="Proteomes" id="UP000237271"/>
    </source>
</evidence>
<organism evidence="1 2">
    <name type="scientific">Phytophthora palmivora</name>
    <dbReference type="NCBI Taxonomy" id="4796"/>
    <lineage>
        <taxon>Eukaryota</taxon>
        <taxon>Sar</taxon>
        <taxon>Stramenopiles</taxon>
        <taxon>Oomycota</taxon>
        <taxon>Peronosporomycetes</taxon>
        <taxon>Peronosporales</taxon>
        <taxon>Peronosporaceae</taxon>
        <taxon>Phytophthora</taxon>
    </lineage>
</organism>
<comment type="caution">
    <text evidence="1">The sequence shown here is derived from an EMBL/GenBank/DDBJ whole genome shotgun (WGS) entry which is preliminary data.</text>
</comment>
<sequence length="109" mass="12234">MDNTLALHKSHLHGSYQRQVLARGADTAAGFGIVYLYWVGVPASVCTLEPPRILSIHKTTLPFDFKGDYGILKEQEVSVLEWSARSPDLNPIENLWALLVRKVYPNGRD</sequence>
<reference evidence="1 2" key="1">
    <citation type="journal article" date="2017" name="Genome Biol. Evol.">
        <title>Phytophthora megakarya and P. palmivora, closely related causal agents of cacao black pod rot, underwent increases in genome sizes and gene numbers by different mechanisms.</title>
        <authorList>
            <person name="Ali S.S."/>
            <person name="Shao J."/>
            <person name="Lary D.J."/>
            <person name="Kronmiller B."/>
            <person name="Shen D."/>
            <person name="Strem M.D."/>
            <person name="Amoako-Attah I."/>
            <person name="Akrofi A.Y."/>
            <person name="Begoude B.A."/>
            <person name="Ten Hoopen G.M."/>
            <person name="Coulibaly K."/>
            <person name="Kebe B.I."/>
            <person name="Melnick R.L."/>
            <person name="Guiltinan M.J."/>
            <person name="Tyler B.M."/>
            <person name="Meinhardt L.W."/>
            <person name="Bailey B.A."/>
        </authorList>
    </citation>
    <scope>NUCLEOTIDE SEQUENCE [LARGE SCALE GENOMIC DNA]</scope>
    <source>
        <strain evidence="2">sbr112.9</strain>
    </source>
</reference>
<name>A0A2P4YK86_9STRA</name>
<gene>
    <name evidence="1" type="ORF">PHPALM_4268</name>
</gene>
<dbReference type="OrthoDB" id="4843387at2759"/>
<dbReference type="GO" id="GO:0003676">
    <property type="term" value="F:nucleic acid binding"/>
    <property type="evidence" value="ECO:0007669"/>
    <property type="project" value="InterPro"/>
</dbReference>
<keyword evidence="2" id="KW-1185">Reference proteome</keyword>
<evidence type="ECO:0000313" key="1">
    <source>
        <dbReference type="EMBL" id="POM78218.1"/>
    </source>
</evidence>
<dbReference type="EMBL" id="NCKW01002095">
    <property type="protein sequence ID" value="POM78218.1"/>
    <property type="molecule type" value="Genomic_DNA"/>
</dbReference>
<dbReference type="Proteomes" id="UP000237271">
    <property type="component" value="Unassembled WGS sequence"/>
</dbReference>
<dbReference type="AlphaFoldDB" id="A0A2P4YK86"/>